<accession>A0A4Y2NMX1</accession>
<reference evidence="1 4" key="1">
    <citation type="journal article" date="2019" name="Sci. Rep.">
        <title>Orb-weaving spider Araneus ventricosus genome elucidates the spidroin gene catalogue.</title>
        <authorList>
            <person name="Kono N."/>
            <person name="Nakamura H."/>
            <person name="Ohtoshi R."/>
            <person name="Moran D.A.P."/>
            <person name="Shinohara A."/>
            <person name="Yoshida Y."/>
            <person name="Fujiwara M."/>
            <person name="Mori M."/>
            <person name="Tomita M."/>
            <person name="Arakawa K."/>
        </authorList>
    </citation>
    <scope>NUCLEOTIDE SEQUENCE [LARGE SCALE GENOMIC DNA]</scope>
</reference>
<organism evidence="1 4">
    <name type="scientific">Araneus ventricosus</name>
    <name type="common">Orbweaver spider</name>
    <name type="synonym">Epeira ventricosa</name>
    <dbReference type="NCBI Taxonomy" id="182803"/>
    <lineage>
        <taxon>Eukaryota</taxon>
        <taxon>Metazoa</taxon>
        <taxon>Ecdysozoa</taxon>
        <taxon>Arthropoda</taxon>
        <taxon>Chelicerata</taxon>
        <taxon>Arachnida</taxon>
        <taxon>Araneae</taxon>
        <taxon>Araneomorphae</taxon>
        <taxon>Entelegynae</taxon>
        <taxon>Araneoidea</taxon>
        <taxon>Araneidae</taxon>
        <taxon>Araneus</taxon>
    </lineage>
</organism>
<feature type="non-terminal residue" evidence="1">
    <location>
        <position position="1"/>
    </location>
</feature>
<name>A0A4Y2NMX1_ARAVE</name>
<dbReference type="Proteomes" id="UP000499080">
    <property type="component" value="Unassembled WGS sequence"/>
</dbReference>
<evidence type="ECO:0000313" key="1">
    <source>
        <dbReference type="EMBL" id="GBN40641.1"/>
    </source>
</evidence>
<protein>
    <submittedName>
        <fullName evidence="1">Uncharacterized protein</fullName>
    </submittedName>
</protein>
<proteinExistence type="predicted"/>
<dbReference type="EMBL" id="BGPR01210547">
    <property type="protein sequence ID" value="GBN40686.1"/>
    <property type="molecule type" value="Genomic_DNA"/>
</dbReference>
<keyword evidence="4" id="KW-1185">Reference proteome</keyword>
<gene>
    <name evidence="1" type="ORF">AVEN_124690_1</name>
    <name evidence="2" type="ORF">AVEN_176438_1</name>
    <name evidence="3" type="ORF">AVEN_221538_1</name>
</gene>
<evidence type="ECO:0000313" key="2">
    <source>
        <dbReference type="EMBL" id="GBN40686.1"/>
    </source>
</evidence>
<comment type="caution">
    <text evidence="1">The sequence shown here is derived from an EMBL/GenBank/DDBJ whole genome shotgun (WGS) entry which is preliminary data.</text>
</comment>
<dbReference type="EMBL" id="BGPR01210559">
    <property type="protein sequence ID" value="GBN40718.1"/>
    <property type="molecule type" value="Genomic_DNA"/>
</dbReference>
<evidence type="ECO:0000313" key="3">
    <source>
        <dbReference type="EMBL" id="GBN40718.1"/>
    </source>
</evidence>
<sequence>HAASLKRQSELASAKASVTCLAPEGWADPRQAALCSAANNAGAFDPKLRQISVSRHLSCAD</sequence>
<evidence type="ECO:0000313" key="4">
    <source>
        <dbReference type="Proteomes" id="UP000499080"/>
    </source>
</evidence>
<dbReference type="AlphaFoldDB" id="A0A4Y2NMX1"/>
<dbReference type="EMBL" id="BGPR01210526">
    <property type="protein sequence ID" value="GBN40641.1"/>
    <property type="molecule type" value="Genomic_DNA"/>
</dbReference>